<reference evidence="4" key="1">
    <citation type="journal article" date="2020" name="Nat. Commun.">
        <title>Large-scale genome sequencing of mycorrhizal fungi provides insights into the early evolution of symbiotic traits.</title>
        <authorList>
            <person name="Miyauchi S."/>
            <person name="Kiss E."/>
            <person name="Kuo A."/>
            <person name="Drula E."/>
            <person name="Kohler A."/>
            <person name="Sanchez-Garcia M."/>
            <person name="Morin E."/>
            <person name="Andreopoulos B."/>
            <person name="Barry K.W."/>
            <person name="Bonito G."/>
            <person name="Buee M."/>
            <person name="Carver A."/>
            <person name="Chen C."/>
            <person name="Cichocki N."/>
            <person name="Clum A."/>
            <person name="Culley D."/>
            <person name="Crous P.W."/>
            <person name="Fauchery L."/>
            <person name="Girlanda M."/>
            <person name="Hayes R.D."/>
            <person name="Keri Z."/>
            <person name="LaButti K."/>
            <person name="Lipzen A."/>
            <person name="Lombard V."/>
            <person name="Magnuson J."/>
            <person name="Maillard F."/>
            <person name="Murat C."/>
            <person name="Nolan M."/>
            <person name="Ohm R.A."/>
            <person name="Pangilinan J."/>
            <person name="Pereira M.F."/>
            <person name="Perotto S."/>
            <person name="Peter M."/>
            <person name="Pfister S."/>
            <person name="Riley R."/>
            <person name="Sitrit Y."/>
            <person name="Stielow J.B."/>
            <person name="Szollosi G."/>
            <person name="Zifcakova L."/>
            <person name="Stursova M."/>
            <person name="Spatafora J.W."/>
            <person name="Tedersoo L."/>
            <person name="Vaario L.M."/>
            <person name="Yamada A."/>
            <person name="Yan M."/>
            <person name="Wang P."/>
            <person name="Xu J."/>
            <person name="Bruns T."/>
            <person name="Baldrian P."/>
            <person name="Vilgalys R."/>
            <person name="Dunand C."/>
            <person name="Henrissat B."/>
            <person name="Grigoriev I.V."/>
            <person name="Hibbett D."/>
            <person name="Nagy L.G."/>
            <person name="Martin F.M."/>
        </authorList>
    </citation>
    <scope>NUCLEOTIDE SEQUENCE</scope>
    <source>
        <strain evidence="4">UH-Tt-Lm1</strain>
    </source>
</reference>
<feature type="domain" description="SAP" evidence="3">
    <location>
        <begin position="33"/>
        <end position="67"/>
    </location>
</feature>
<organism evidence="4 5">
    <name type="scientific">Thelephora terrestris</name>
    <dbReference type="NCBI Taxonomy" id="56493"/>
    <lineage>
        <taxon>Eukaryota</taxon>
        <taxon>Fungi</taxon>
        <taxon>Dikarya</taxon>
        <taxon>Basidiomycota</taxon>
        <taxon>Agaricomycotina</taxon>
        <taxon>Agaricomycetes</taxon>
        <taxon>Thelephorales</taxon>
        <taxon>Thelephoraceae</taxon>
        <taxon>Thelephora</taxon>
    </lineage>
</organism>
<evidence type="ECO:0000259" key="3">
    <source>
        <dbReference type="PROSITE" id="PS50800"/>
    </source>
</evidence>
<sequence>MSVVLRQATGPLSRVPSVNTRSFVSTVLLSKNWDNETVPELKKELKKRGLTSSGNKATLISRLSQHDENQQREALTTSPLQVRRASFTSEPAVIPGIRNLPPPPPNARSDYFKVVLPDLTPQPEIESAPIPFVPDFWDSSKFKPKQQQIPTESYHPKVLAVAGASTHLGGGPSHNLYPGPESTYSDQSREVSLFKKEGLWYDVVSDLGLPTTVKVPSVDFDNQEVHRTGSTSARGAWTLIGLLFGSWFVAGVAAPKSEIEGEARHH</sequence>
<dbReference type="PROSITE" id="PS50800">
    <property type="entry name" value="SAP"/>
    <property type="match status" value="1"/>
</dbReference>
<dbReference type="Proteomes" id="UP000736335">
    <property type="component" value="Unassembled WGS sequence"/>
</dbReference>
<dbReference type="InterPro" id="IPR003034">
    <property type="entry name" value="SAP_dom"/>
</dbReference>
<dbReference type="EMBL" id="WIUZ02000001">
    <property type="protein sequence ID" value="KAF9792771.1"/>
    <property type="molecule type" value="Genomic_DNA"/>
</dbReference>
<proteinExistence type="inferred from homology"/>
<dbReference type="InterPro" id="IPR052240">
    <property type="entry name" value="SAP_domain_ribonucleoprotein"/>
</dbReference>
<keyword evidence="5" id="KW-1185">Reference proteome</keyword>
<reference evidence="4" key="2">
    <citation type="submission" date="2020-11" db="EMBL/GenBank/DDBJ databases">
        <authorList>
            <consortium name="DOE Joint Genome Institute"/>
            <person name="Kuo A."/>
            <person name="Miyauchi S."/>
            <person name="Kiss E."/>
            <person name="Drula E."/>
            <person name="Kohler A."/>
            <person name="Sanchez-Garcia M."/>
            <person name="Andreopoulos B."/>
            <person name="Barry K.W."/>
            <person name="Bonito G."/>
            <person name="Buee M."/>
            <person name="Carver A."/>
            <person name="Chen C."/>
            <person name="Cichocki N."/>
            <person name="Clum A."/>
            <person name="Culley D."/>
            <person name="Crous P.W."/>
            <person name="Fauchery L."/>
            <person name="Girlanda M."/>
            <person name="Hayes R."/>
            <person name="Keri Z."/>
            <person name="Labutti K."/>
            <person name="Lipzen A."/>
            <person name="Lombard V."/>
            <person name="Magnuson J."/>
            <person name="Maillard F."/>
            <person name="Morin E."/>
            <person name="Murat C."/>
            <person name="Nolan M."/>
            <person name="Ohm R."/>
            <person name="Pangilinan J."/>
            <person name="Pereira M."/>
            <person name="Perotto S."/>
            <person name="Peter M."/>
            <person name="Riley R."/>
            <person name="Sitrit Y."/>
            <person name="Stielow B."/>
            <person name="Szollosi G."/>
            <person name="Zifcakova L."/>
            <person name="Stursova M."/>
            <person name="Spatafora J.W."/>
            <person name="Tedersoo L."/>
            <person name="Vaario L.-M."/>
            <person name="Yamada A."/>
            <person name="Yan M."/>
            <person name="Wang P."/>
            <person name="Xu J."/>
            <person name="Bruns T."/>
            <person name="Baldrian P."/>
            <person name="Vilgalys R."/>
            <person name="Henrissat B."/>
            <person name="Grigoriev I.V."/>
            <person name="Hibbett D."/>
            <person name="Nagy L.G."/>
            <person name="Martin F.M."/>
        </authorList>
    </citation>
    <scope>NUCLEOTIDE SEQUENCE</scope>
    <source>
        <strain evidence="4">UH-Tt-Lm1</strain>
    </source>
</reference>
<comment type="caution">
    <text evidence="4">The sequence shown here is derived from an EMBL/GenBank/DDBJ whole genome shotgun (WGS) entry which is preliminary data.</text>
</comment>
<accession>A0A9P6HQX4</accession>
<evidence type="ECO:0000256" key="1">
    <source>
        <dbReference type="ARBA" id="ARBA00022553"/>
    </source>
</evidence>
<comment type="similarity">
    <text evidence="2">Belongs to the SAP domain-containing ribonucleoprotein family.</text>
</comment>
<gene>
    <name evidence="4" type="ORF">BJ322DRAFT_1031315</name>
</gene>
<dbReference type="GO" id="GO:0016973">
    <property type="term" value="P:poly(A)+ mRNA export from nucleus"/>
    <property type="evidence" value="ECO:0007669"/>
    <property type="project" value="TreeGrafter"/>
</dbReference>
<dbReference type="Pfam" id="PF02037">
    <property type="entry name" value="SAP"/>
    <property type="match status" value="1"/>
</dbReference>
<dbReference type="OrthoDB" id="445357at2759"/>
<dbReference type="SUPFAM" id="SSF68906">
    <property type="entry name" value="SAP domain"/>
    <property type="match status" value="1"/>
</dbReference>
<evidence type="ECO:0000256" key="2">
    <source>
        <dbReference type="ARBA" id="ARBA00046328"/>
    </source>
</evidence>
<protein>
    <recommendedName>
        <fullName evidence="3">SAP domain-containing protein</fullName>
    </recommendedName>
</protein>
<evidence type="ECO:0000313" key="5">
    <source>
        <dbReference type="Proteomes" id="UP000736335"/>
    </source>
</evidence>
<dbReference type="Gene3D" id="1.10.720.30">
    <property type="entry name" value="SAP domain"/>
    <property type="match status" value="1"/>
</dbReference>
<dbReference type="SMART" id="SM00513">
    <property type="entry name" value="SAP"/>
    <property type="match status" value="1"/>
</dbReference>
<keyword evidence="1" id="KW-0597">Phosphoprotein</keyword>
<dbReference type="InterPro" id="IPR036361">
    <property type="entry name" value="SAP_dom_sf"/>
</dbReference>
<dbReference type="PANTHER" id="PTHR46551">
    <property type="entry name" value="SAP DOMAIN-CONTAINING RIBONUCLEOPROTEIN"/>
    <property type="match status" value="1"/>
</dbReference>
<dbReference type="GO" id="GO:0005634">
    <property type="term" value="C:nucleus"/>
    <property type="evidence" value="ECO:0007669"/>
    <property type="project" value="TreeGrafter"/>
</dbReference>
<dbReference type="AlphaFoldDB" id="A0A9P6HQX4"/>
<dbReference type="PANTHER" id="PTHR46551:SF1">
    <property type="entry name" value="SAP DOMAIN-CONTAINING RIBONUCLEOPROTEIN"/>
    <property type="match status" value="1"/>
</dbReference>
<evidence type="ECO:0000313" key="4">
    <source>
        <dbReference type="EMBL" id="KAF9792771.1"/>
    </source>
</evidence>
<name>A0A9P6HQX4_9AGAM</name>